<keyword evidence="1" id="KW-0472">Membrane</keyword>
<protein>
    <recommendedName>
        <fullName evidence="2">DUF6286 domain-containing protein</fullName>
    </recommendedName>
</protein>
<proteinExistence type="predicted"/>
<dbReference type="RefSeq" id="WP_081190078.1">
    <property type="nucleotide sequence ID" value="NZ_MWIH01000002.1"/>
</dbReference>
<evidence type="ECO:0000259" key="2">
    <source>
        <dbReference type="Pfam" id="PF19803"/>
    </source>
</evidence>
<accession>A0A1V9AC32</accession>
<evidence type="ECO:0000313" key="3">
    <source>
        <dbReference type="EMBL" id="OQO94633.1"/>
    </source>
</evidence>
<reference evidence="3 4" key="1">
    <citation type="submission" date="2017-02" db="EMBL/GenBank/DDBJ databases">
        <title>Draft genome of Saccharomonospora sp. 154.</title>
        <authorList>
            <person name="Alonso-Carmona G.S."/>
            <person name="De La Haba R."/>
            <person name="Vera-Gargallo B."/>
            <person name="Sandoval-Trujillo A.H."/>
            <person name="Ramirez-Duran N."/>
            <person name="Ventosa A."/>
        </authorList>
    </citation>
    <scope>NUCLEOTIDE SEQUENCE [LARGE SCALE GENOMIC DNA]</scope>
    <source>
        <strain evidence="3 4">LRS4.154</strain>
    </source>
</reference>
<keyword evidence="1" id="KW-0812">Transmembrane</keyword>
<evidence type="ECO:0000256" key="1">
    <source>
        <dbReference type="SAM" id="Phobius"/>
    </source>
</evidence>
<keyword evidence="1" id="KW-1133">Transmembrane helix</keyword>
<dbReference type="Proteomes" id="UP000192591">
    <property type="component" value="Unassembled WGS sequence"/>
</dbReference>
<gene>
    <name evidence="3" type="ORF">B1813_00520</name>
</gene>
<keyword evidence="4" id="KW-1185">Reference proteome</keyword>
<name>A0A1V9AC32_SACPI</name>
<dbReference type="EMBL" id="MWIH01000002">
    <property type="protein sequence ID" value="OQO94633.1"/>
    <property type="molecule type" value="Genomic_DNA"/>
</dbReference>
<organism evidence="3 4">
    <name type="scientific">Saccharomonospora piscinae</name>
    <dbReference type="NCBI Taxonomy" id="687388"/>
    <lineage>
        <taxon>Bacteria</taxon>
        <taxon>Bacillati</taxon>
        <taxon>Actinomycetota</taxon>
        <taxon>Actinomycetes</taxon>
        <taxon>Pseudonocardiales</taxon>
        <taxon>Pseudonocardiaceae</taxon>
        <taxon>Saccharomonospora</taxon>
    </lineage>
</organism>
<feature type="transmembrane region" description="Helical" evidence="1">
    <location>
        <begin position="56"/>
        <end position="75"/>
    </location>
</feature>
<dbReference type="STRING" id="1962155.B1813_00520"/>
<comment type="caution">
    <text evidence="3">The sequence shown here is derived from an EMBL/GenBank/DDBJ whole genome shotgun (WGS) entry which is preliminary data.</text>
</comment>
<sequence length="181" mass="19682">MRVVNRLLATVLALALAAGGVLVIVEVVAAALDRGPVWWDWQAAVRWTQRTAWEDTVVRVVCAILLAAGLLLLAAELTRPRLRRLRVAPRTDDARGEPIDTAYTRRGVAEAVRAAVTRVDGVRSARVTVKRRAVKVMATAASRDRTTLGRVADDTSEAAKEAVDRLRLRSAPSVSVRTRSA</sequence>
<dbReference type="AlphaFoldDB" id="A0A1V9AC32"/>
<dbReference type="Pfam" id="PF19803">
    <property type="entry name" value="DUF6286"/>
    <property type="match status" value="1"/>
</dbReference>
<feature type="domain" description="DUF6286" evidence="2">
    <location>
        <begin position="67"/>
        <end position="179"/>
    </location>
</feature>
<dbReference type="InterPro" id="IPR046253">
    <property type="entry name" value="DUF6286"/>
</dbReference>
<evidence type="ECO:0000313" key="4">
    <source>
        <dbReference type="Proteomes" id="UP000192591"/>
    </source>
</evidence>